<gene>
    <name evidence="1" type="ORF">JQN84_13790</name>
</gene>
<protein>
    <submittedName>
        <fullName evidence="1">Uncharacterized protein</fullName>
    </submittedName>
</protein>
<sequence length="66" mass="7271">MSRIVEPLHVDDVVQVASRVDHAHRDGGPGCLECDSDGCGQHAWAADILDRHRADRVALRELVASW</sequence>
<keyword evidence="2" id="KW-1185">Reference proteome</keyword>
<proteinExistence type="predicted"/>
<evidence type="ECO:0000313" key="1">
    <source>
        <dbReference type="EMBL" id="MBM7083589.1"/>
    </source>
</evidence>
<accession>A0ABS2JB57</accession>
<comment type="caution">
    <text evidence="1">The sequence shown here is derived from an EMBL/GenBank/DDBJ whole genome shotgun (WGS) entry which is preliminary data.</text>
</comment>
<dbReference type="RefSeq" id="WP_204958730.1">
    <property type="nucleotide sequence ID" value="NZ_JAFEUO010000003.1"/>
</dbReference>
<name>A0ABS2JB57_9ACTN</name>
<dbReference type="EMBL" id="JAFEUO010000003">
    <property type="protein sequence ID" value="MBM7083589.1"/>
    <property type="molecule type" value="Genomic_DNA"/>
</dbReference>
<dbReference type="Proteomes" id="UP000809587">
    <property type="component" value="Unassembled WGS sequence"/>
</dbReference>
<organism evidence="1 2">
    <name type="scientific">Micromonospora humidisoli</name>
    <dbReference type="NCBI Taxonomy" id="2807622"/>
    <lineage>
        <taxon>Bacteria</taxon>
        <taxon>Bacillati</taxon>
        <taxon>Actinomycetota</taxon>
        <taxon>Actinomycetes</taxon>
        <taxon>Micromonosporales</taxon>
        <taxon>Micromonosporaceae</taxon>
        <taxon>Micromonospora</taxon>
    </lineage>
</organism>
<reference evidence="1 2" key="1">
    <citation type="submission" date="2021-02" db="EMBL/GenBank/DDBJ databases">
        <authorList>
            <person name="Lee D.-H."/>
        </authorList>
    </citation>
    <scope>NUCLEOTIDE SEQUENCE [LARGE SCALE GENOMIC DNA]</scope>
    <source>
        <strain evidence="1 2">MMS20-R2-29</strain>
    </source>
</reference>
<evidence type="ECO:0000313" key="2">
    <source>
        <dbReference type="Proteomes" id="UP000809587"/>
    </source>
</evidence>